<organism evidence="1 2">
    <name type="scientific">Ixodes persulcatus</name>
    <name type="common">Taiga tick</name>
    <dbReference type="NCBI Taxonomy" id="34615"/>
    <lineage>
        <taxon>Eukaryota</taxon>
        <taxon>Metazoa</taxon>
        <taxon>Ecdysozoa</taxon>
        <taxon>Arthropoda</taxon>
        <taxon>Chelicerata</taxon>
        <taxon>Arachnida</taxon>
        <taxon>Acari</taxon>
        <taxon>Parasitiformes</taxon>
        <taxon>Ixodida</taxon>
        <taxon>Ixodoidea</taxon>
        <taxon>Ixodidae</taxon>
        <taxon>Ixodinae</taxon>
        <taxon>Ixodes</taxon>
    </lineage>
</organism>
<reference evidence="1 2" key="1">
    <citation type="journal article" date="2020" name="Cell">
        <title>Large-Scale Comparative Analyses of Tick Genomes Elucidate Their Genetic Diversity and Vector Capacities.</title>
        <authorList>
            <consortium name="Tick Genome and Microbiome Consortium (TIGMIC)"/>
            <person name="Jia N."/>
            <person name="Wang J."/>
            <person name="Shi W."/>
            <person name="Du L."/>
            <person name="Sun Y."/>
            <person name="Zhan W."/>
            <person name="Jiang J.F."/>
            <person name="Wang Q."/>
            <person name="Zhang B."/>
            <person name="Ji P."/>
            <person name="Bell-Sakyi L."/>
            <person name="Cui X.M."/>
            <person name="Yuan T.T."/>
            <person name="Jiang B.G."/>
            <person name="Yang W.F."/>
            <person name="Lam T.T."/>
            <person name="Chang Q.C."/>
            <person name="Ding S.J."/>
            <person name="Wang X.J."/>
            <person name="Zhu J.G."/>
            <person name="Ruan X.D."/>
            <person name="Zhao L."/>
            <person name="Wei J.T."/>
            <person name="Ye R.Z."/>
            <person name="Que T.C."/>
            <person name="Du C.H."/>
            <person name="Zhou Y.H."/>
            <person name="Cheng J.X."/>
            <person name="Dai P.F."/>
            <person name="Guo W.B."/>
            <person name="Han X.H."/>
            <person name="Huang E.J."/>
            <person name="Li L.F."/>
            <person name="Wei W."/>
            <person name="Gao Y.C."/>
            <person name="Liu J.Z."/>
            <person name="Shao H.Z."/>
            <person name="Wang X."/>
            <person name="Wang C.C."/>
            <person name="Yang T.C."/>
            <person name="Huo Q.B."/>
            <person name="Li W."/>
            <person name="Chen H.Y."/>
            <person name="Chen S.E."/>
            <person name="Zhou L.G."/>
            <person name="Ni X.B."/>
            <person name="Tian J.H."/>
            <person name="Sheng Y."/>
            <person name="Liu T."/>
            <person name="Pan Y.S."/>
            <person name="Xia L.Y."/>
            <person name="Li J."/>
            <person name="Zhao F."/>
            <person name="Cao W.C."/>
        </authorList>
    </citation>
    <scope>NUCLEOTIDE SEQUENCE [LARGE SCALE GENOMIC DNA]</scope>
    <source>
        <strain evidence="1">Iper-2018</strain>
    </source>
</reference>
<evidence type="ECO:0000313" key="2">
    <source>
        <dbReference type="Proteomes" id="UP000805193"/>
    </source>
</evidence>
<accession>A0AC60NRZ5</accession>
<comment type="caution">
    <text evidence="1">The sequence shown here is derived from an EMBL/GenBank/DDBJ whole genome shotgun (WGS) entry which is preliminary data.</text>
</comment>
<evidence type="ECO:0000313" key="1">
    <source>
        <dbReference type="EMBL" id="KAG0409873.1"/>
    </source>
</evidence>
<protein>
    <submittedName>
        <fullName evidence="1">Uncharacterized protein</fullName>
    </submittedName>
</protein>
<gene>
    <name evidence="1" type="ORF">HPB47_013017</name>
</gene>
<dbReference type="Proteomes" id="UP000805193">
    <property type="component" value="Unassembled WGS sequence"/>
</dbReference>
<dbReference type="EMBL" id="JABSTQ010011583">
    <property type="protein sequence ID" value="KAG0409873.1"/>
    <property type="molecule type" value="Genomic_DNA"/>
</dbReference>
<keyword evidence="2" id="KW-1185">Reference proteome</keyword>
<proteinExistence type="predicted"/>
<name>A0AC60NRZ5_IXOPE</name>
<sequence>MSVTQNLRAFALSHPPLLVFTSCLVAFGVTMVALAYIIGGTDLPNPDIDLDWNMFLTRLSELHYCVGPRSPDGGGGPDERPLSLVNRAASVGPPPLPPAPNSTADVPRVKAVDRSKSLSALLPDLGASELAEEGPNVTVAVAVSATFFREALGAPVLWHGRAKGYMLGLSGKRAKEQLLMTLLLWPRSSNGSSSEQFCTGKHCRVVADTCLILQGPSNLLPKTKRPPRCFLEAVPPTTSRQVFLQRSAADTGGRVNCSGGIWTTFLYKPDPDLTVMLSYGDRSLVNLHLIHTSYFLFFMVMTLACYAVVRGRFLKVKMDKTFALQSKAVAAEEYRAQQQQSRQQLLQHASRCDNNSSDSYSSNHFDDGKEKRRSGGAGTREVHNKLEKNRRAHLKECFETLKRQLPNMDDRKTSNLTILRGALRYITSLKRREREYEHEMERLAREKIAAQQRLAVLKKDLSLQLDYLDMSAILPDQDNETTTTASGGGPRASLPSFAL</sequence>